<feature type="non-terminal residue" evidence="2">
    <location>
        <position position="166"/>
    </location>
</feature>
<dbReference type="OMA" id="ICIHLAN"/>
<sequence length="166" mass="18326">LAGLEGTIRDSSGHWILGFQHQCPASSALHSELEALKEGLNLTLNKGLTPLVIETDSTEVIKALNEDYQSHHMTVSSCRWLMHQLKDPPIQHNFRNGNQVAHKLAKETVNNPKFQATPFVINKLDADRDGYVHLIKTLPTSICIHLANLGNISILKPSTYGGDVTN</sequence>
<dbReference type="AlphaFoldDB" id="A0A1J6ICY2"/>
<dbReference type="SMR" id="A0A1J6ICY2"/>
<dbReference type="SUPFAM" id="SSF53098">
    <property type="entry name" value="Ribonuclease H-like"/>
    <property type="match status" value="1"/>
</dbReference>
<keyword evidence="3" id="KW-1185">Reference proteome</keyword>
<name>A0A1J6ICY2_NICAT</name>
<dbReference type="InterPro" id="IPR053151">
    <property type="entry name" value="RNase_H-like"/>
</dbReference>
<dbReference type="CDD" id="cd06222">
    <property type="entry name" value="RNase_H_like"/>
    <property type="match status" value="1"/>
</dbReference>
<dbReference type="PANTHER" id="PTHR47723">
    <property type="entry name" value="OS05G0353850 PROTEIN"/>
    <property type="match status" value="1"/>
</dbReference>
<dbReference type="Gene3D" id="3.30.420.10">
    <property type="entry name" value="Ribonuclease H-like superfamily/Ribonuclease H"/>
    <property type="match status" value="1"/>
</dbReference>
<dbReference type="InterPro" id="IPR044730">
    <property type="entry name" value="RNase_H-like_dom_plant"/>
</dbReference>
<proteinExistence type="predicted"/>
<evidence type="ECO:0000313" key="2">
    <source>
        <dbReference type="EMBL" id="OIS98359.1"/>
    </source>
</evidence>
<dbReference type="Proteomes" id="UP000187609">
    <property type="component" value="Unassembled WGS sequence"/>
</dbReference>
<protein>
    <recommendedName>
        <fullName evidence="1">RNase H type-1 domain-containing protein</fullName>
    </recommendedName>
</protein>
<comment type="caution">
    <text evidence="2">The sequence shown here is derived from an EMBL/GenBank/DDBJ whole genome shotgun (WGS) entry which is preliminary data.</text>
</comment>
<dbReference type="GO" id="GO:0003676">
    <property type="term" value="F:nucleic acid binding"/>
    <property type="evidence" value="ECO:0007669"/>
    <property type="project" value="InterPro"/>
</dbReference>
<dbReference type="InterPro" id="IPR012337">
    <property type="entry name" value="RNaseH-like_sf"/>
</dbReference>
<evidence type="ECO:0000313" key="3">
    <source>
        <dbReference type="Proteomes" id="UP000187609"/>
    </source>
</evidence>
<evidence type="ECO:0000259" key="1">
    <source>
        <dbReference type="Pfam" id="PF13456"/>
    </source>
</evidence>
<dbReference type="PANTHER" id="PTHR47723:SF23">
    <property type="entry name" value="REVERSE TRANSCRIPTASE-LIKE PROTEIN"/>
    <property type="match status" value="1"/>
</dbReference>
<gene>
    <name evidence="2" type="ORF">A4A49_60973</name>
</gene>
<reference evidence="2" key="1">
    <citation type="submission" date="2016-11" db="EMBL/GenBank/DDBJ databases">
        <title>The genome of Nicotiana attenuata.</title>
        <authorList>
            <person name="Xu S."/>
            <person name="Brockmoeller T."/>
            <person name="Gaquerel E."/>
            <person name="Navarro A."/>
            <person name="Kuhl H."/>
            <person name="Gase K."/>
            <person name="Ling Z."/>
            <person name="Zhou W."/>
            <person name="Kreitzer C."/>
            <person name="Stanke M."/>
            <person name="Tang H."/>
            <person name="Lyons E."/>
            <person name="Pandey P."/>
            <person name="Pandey S.P."/>
            <person name="Timmermann B."/>
            <person name="Baldwin I.T."/>
        </authorList>
    </citation>
    <scope>NUCLEOTIDE SEQUENCE [LARGE SCALE GENOMIC DNA]</scope>
    <source>
        <strain evidence="2">UT</strain>
    </source>
</reference>
<feature type="non-terminal residue" evidence="2">
    <location>
        <position position="1"/>
    </location>
</feature>
<dbReference type="STRING" id="49451.A0A1J6ICY2"/>
<dbReference type="Pfam" id="PF13456">
    <property type="entry name" value="RVT_3"/>
    <property type="match status" value="1"/>
</dbReference>
<feature type="domain" description="RNase H type-1" evidence="1">
    <location>
        <begin position="2"/>
        <end position="107"/>
    </location>
</feature>
<organism evidence="2 3">
    <name type="scientific">Nicotiana attenuata</name>
    <name type="common">Coyote tobacco</name>
    <dbReference type="NCBI Taxonomy" id="49451"/>
    <lineage>
        <taxon>Eukaryota</taxon>
        <taxon>Viridiplantae</taxon>
        <taxon>Streptophyta</taxon>
        <taxon>Embryophyta</taxon>
        <taxon>Tracheophyta</taxon>
        <taxon>Spermatophyta</taxon>
        <taxon>Magnoliopsida</taxon>
        <taxon>eudicotyledons</taxon>
        <taxon>Gunneridae</taxon>
        <taxon>Pentapetalae</taxon>
        <taxon>asterids</taxon>
        <taxon>lamiids</taxon>
        <taxon>Solanales</taxon>
        <taxon>Solanaceae</taxon>
        <taxon>Nicotianoideae</taxon>
        <taxon>Nicotianeae</taxon>
        <taxon>Nicotiana</taxon>
    </lineage>
</organism>
<accession>A0A1J6ICY2</accession>
<dbReference type="InterPro" id="IPR036397">
    <property type="entry name" value="RNaseH_sf"/>
</dbReference>
<dbReference type="InterPro" id="IPR002156">
    <property type="entry name" value="RNaseH_domain"/>
</dbReference>
<dbReference type="EMBL" id="MJEQ01037191">
    <property type="protein sequence ID" value="OIS98359.1"/>
    <property type="molecule type" value="Genomic_DNA"/>
</dbReference>
<dbReference type="GO" id="GO:0004523">
    <property type="term" value="F:RNA-DNA hybrid ribonuclease activity"/>
    <property type="evidence" value="ECO:0007669"/>
    <property type="project" value="InterPro"/>
</dbReference>